<accession>A0A8U0A4I6</accession>
<name>A0A8U0A4I6_9EURY</name>
<organism evidence="2 3">
    <name type="scientific">Halocatena salina</name>
    <dbReference type="NCBI Taxonomy" id="2934340"/>
    <lineage>
        <taxon>Archaea</taxon>
        <taxon>Methanobacteriati</taxon>
        <taxon>Methanobacteriota</taxon>
        <taxon>Stenosarchaea group</taxon>
        <taxon>Halobacteria</taxon>
        <taxon>Halobacteriales</taxon>
        <taxon>Natronomonadaceae</taxon>
        <taxon>Halocatena</taxon>
    </lineage>
</organism>
<feature type="transmembrane region" description="Helical" evidence="1">
    <location>
        <begin position="65"/>
        <end position="86"/>
    </location>
</feature>
<evidence type="ECO:0000313" key="2">
    <source>
        <dbReference type="EMBL" id="UPM43378.1"/>
    </source>
</evidence>
<dbReference type="KEGG" id="haad:MW046_02775"/>
<keyword evidence="1" id="KW-1133">Transmembrane helix</keyword>
<feature type="transmembrane region" description="Helical" evidence="1">
    <location>
        <begin position="32"/>
        <end position="53"/>
    </location>
</feature>
<dbReference type="GeneID" id="71926936"/>
<keyword evidence="1" id="KW-0812">Transmembrane</keyword>
<dbReference type="AlphaFoldDB" id="A0A8U0A4I6"/>
<proteinExistence type="predicted"/>
<evidence type="ECO:0000256" key="1">
    <source>
        <dbReference type="SAM" id="Phobius"/>
    </source>
</evidence>
<gene>
    <name evidence="2" type="ORF">MW046_02775</name>
</gene>
<evidence type="ECO:0000313" key="3">
    <source>
        <dbReference type="Proteomes" id="UP000831768"/>
    </source>
</evidence>
<protein>
    <submittedName>
        <fullName evidence="2">Uncharacterized protein</fullName>
    </submittedName>
</protein>
<dbReference type="Proteomes" id="UP000831768">
    <property type="component" value="Chromosome"/>
</dbReference>
<keyword evidence="3" id="KW-1185">Reference proteome</keyword>
<reference evidence="2" key="1">
    <citation type="submission" date="2022-04" db="EMBL/GenBank/DDBJ databases">
        <title>Halocatena sp. nov., isolated from a salt lake.</title>
        <authorList>
            <person name="Cui H.-L."/>
        </authorList>
    </citation>
    <scope>NUCLEOTIDE SEQUENCE</scope>
    <source>
        <strain evidence="2">AD-1</strain>
    </source>
</reference>
<sequence>MGATTDSNATSTRSQTGSKLPEFVFDQPFRTVVAATVVLAAGTGIVAFAYITVLTELRVAPREDALLIMGILAVLLLASTNFLGYLRQSEAINRGVASVREHRTRGSEGFTDLHEQTEKLQQAMGLLTEQQATHRALYAPSLEIDWLRSTNGDESADGAQFTVTNLSFGAALNVTVRSEIELVDPPEKYSVSGSHAICPATRTDNRHQSVRIPPYADGLDIGMVVLVDVSEDLPEQARKHTVTCRFTDAMRVFYEDGVQAVDLSFEITYEDVFGEEYTERIQLPRADLTEEMTLDDVLSSTPRTRGWSDDV</sequence>
<dbReference type="EMBL" id="CP096019">
    <property type="protein sequence ID" value="UPM43378.1"/>
    <property type="molecule type" value="Genomic_DNA"/>
</dbReference>
<dbReference type="RefSeq" id="WP_247994045.1">
    <property type="nucleotide sequence ID" value="NZ_CP096019.1"/>
</dbReference>
<keyword evidence="1" id="KW-0472">Membrane</keyword>